<keyword evidence="8 11" id="KW-0333">Golgi apparatus</keyword>
<dbReference type="Pfam" id="PF01762">
    <property type="entry name" value="Galactosyl_T"/>
    <property type="match status" value="1"/>
</dbReference>
<keyword evidence="5 11" id="KW-0812">Transmembrane</keyword>
<gene>
    <name evidence="12" type="ORF">KP79_PYT22457</name>
</gene>
<dbReference type="EMBL" id="NEDP02001206">
    <property type="protein sequence ID" value="OWF53824.1"/>
    <property type="molecule type" value="Genomic_DNA"/>
</dbReference>
<keyword evidence="13" id="KW-1185">Reference proteome</keyword>
<dbReference type="InterPro" id="IPR002659">
    <property type="entry name" value="Glyco_trans_31"/>
</dbReference>
<keyword evidence="3 11" id="KW-0328">Glycosyltransferase</keyword>
<dbReference type="PANTHER" id="PTHR11214">
    <property type="entry name" value="BETA-1,3-N-ACETYLGLUCOSAMINYLTRANSFERASE"/>
    <property type="match status" value="1"/>
</dbReference>
<evidence type="ECO:0000256" key="1">
    <source>
        <dbReference type="ARBA" id="ARBA00004323"/>
    </source>
</evidence>
<evidence type="ECO:0000256" key="7">
    <source>
        <dbReference type="ARBA" id="ARBA00022989"/>
    </source>
</evidence>
<organism evidence="12 13">
    <name type="scientific">Mizuhopecten yessoensis</name>
    <name type="common">Japanese scallop</name>
    <name type="synonym">Patinopecten yessoensis</name>
    <dbReference type="NCBI Taxonomy" id="6573"/>
    <lineage>
        <taxon>Eukaryota</taxon>
        <taxon>Metazoa</taxon>
        <taxon>Spiralia</taxon>
        <taxon>Lophotrochozoa</taxon>
        <taxon>Mollusca</taxon>
        <taxon>Bivalvia</taxon>
        <taxon>Autobranchia</taxon>
        <taxon>Pteriomorphia</taxon>
        <taxon>Pectinida</taxon>
        <taxon>Pectinoidea</taxon>
        <taxon>Pectinidae</taxon>
        <taxon>Mizuhopecten</taxon>
    </lineage>
</organism>
<dbReference type="PANTHER" id="PTHR11214:SF349">
    <property type="entry name" value="BETA-1,3-GALACTOSYLTRANSFERASE BRN"/>
    <property type="match status" value="1"/>
</dbReference>
<dbReference type="OrthoDB" id="6047661at2759"/>
<feature type="transmembrane region" description="Helical" evidence="11">
    <location>
        <begin position="12"/>
        <end position="28"/>
    </location>
</feature>
<dbReference type="AlphaFoldDB" id="A0A210QYL6"/>
<evidence type="ECO:0000256" key="3">
    <source>
        <dbReference type="ARBA" id="ARBA00022676"/>
    </source>
</evidence>
<evidence type="ECO:0000256" key="9">
    <source>
        <dbReference type="ARBA" id="ARBA00023136"/>
    </source>
</evidence>
<keyword evidence="6 11" id="KW-0735">Signal-anchor</keyword>
<evidence type="ECO:0000256" key="8">
    <source>
        <dbReference type="ARBA" id="ARBA00023034"/>
    </source>
</evidence>
<comment type="similarity">
    <text evidence="2 11">Belongs to the glycosyltransferase 31 family.</text>
</comment>
<proteinExistence type="inferred from homology"/>
<dbReference type="Proteomes" id="UP000242188">
    <property type="component" value="Unassembled WGS sequence"/>
</dbReference>
<evidence type="ECO:0000256" key="2">
    <source>
        <dbReference type="ARBA" id="ARBA00008661"/>
    </source>
</evidence>
<dbReference type="GO" id="GO:0016758">
    <property type="term" value="F:hexosyltransferase activity"/>
    <property type="evidence" value="ECO:0007669"/>
    <property type="project" value="InterPro"/>
</dbReference>
<dbReference type="GO" id="GO:0006493">
    <property type="term" value="P:protein O-linked glycosylation"/>
    <property type="evidence" value="ECO:0007669"/>
    <property type="project" value="TreeGrafter"/>
</dbReference>
<evidence type="ECO:0000256" key="5">
    <source>
        <dbReference type="ARBA" id="ARBA00022692"/>
    </source>
</evidence>
<reference evidence="12 13" key="1">
    <citation type="journal article" date="2017" name="Nat. Ecol. Evol.">
        <title>Scallop genome provides insights into evolution of bilaterian karyotype and development.</title>
        <authorList>
            <person name="Wang S."/>
            <person name="Zhang J."/>
            <person name="Jiao W."/>
            <person name="Li J."/>
            <person name="Xun X."/>
            <person name="Sun Y."/>
            <person name="Guo X."/>
            <person name="Huan P."/>
            <person name="Dong B."/>
            <person name="Zhang L."/>
            <person name="Hu X."/>
            <person name="Sun X."/>
            <person name="Wang J."/>
            <person name="Zhao C."/>
            <person name="Wang Y."/>
            <person name="Wang D."/>
            <person name="Huang X."/>
            <person name="Wang R."/>
            <person name="Lv J."/>
            <person name="Li Y."/>
            <person name="Zhang Z."/>
            <person name="Liu B."/>
            <person name="Lu W."/>
            <person name="Hui Y."/>
            <person name="Liang J."/>
            <person name="Zhou Z."/>
            <person name="Hou R."/>
            <person name="Li X."/>
            <person name="Liu Y."/>
            <person name="Li H."/>
            <person name="Ning X."/>
            <person name="Lin Y."/>
            <person name="Zhao L."/>
            <person name="Xing Q."/>
            <person name="Dou J."/>
            <person name="Li Y."/>
            <person name="Mao J."/>
            <person name="Guo H."/>
            <person name="Dou H."/>
            <person name="Li T."/>
            <person name="Mu C."/>
            <person name="Jiang W."/>
            <person name="Fu Q."/>
            <person name="Fu X."/>
            <person name="Miao Y."/>
            <person name="Liu J."/>
            <person name="Yu Q."/>
            <person name="Li R."/>
            <person name="Liao H."/>
            <person name="Li X."/>
            <person name="Kong Y."/>
            <person name="Jiang Z."/>
            <person name="Chourrout D."/>
            <person name="Li R."/>
            <person name="Bao Z."/>
        </authorList>
    </citation>
    <scope>NUCLEOTIDE SEQUENCE [LARGE SCALE GENOMIC DNA]</scope>
    <source>
        <strain evidence="12 13">PY_sf001</strain>
    </source>
</reference>
<protein>
    <recommendedName>
        <fullName evidence="11">Hexosyltransferase</fullName>
        <ecNumber evidence="11">2.4.1.-</ecNumber>
    </recommendedName>
</protein>
<keyword evidence="10" id="KW-0325">Glycoprotein</keyword>
<evidence type="ECO:0000313" key="13">
    <source>
        <dbReference type="Proteomes" id="UP000242188"/>
    </source>
</evidence>
<keyword evidence="9 11" id="KW-0472">Membrane</keyword>
<sequence length="388" mass="44932">MTTFLKVLKGTLFLVSLIATGMCVWNVYRLNMSRNRYLYLEHWKSKENMTNAKYIRADTGIQTESKPGILRQVDSLKTLLRTNISAQPTKAPWSNFSFPLDVDMIQLVQKLRSNIPVEHKPVFVYGYTFTHYKVDRCVDGSPFFIFLIKSAVTNVESRAAIRKTWANSALIEKYNSVRMFLVGTPDKRTVLSAVEEENNIHKDILIMSFRENYYNNTLKTIGAIHWTVQHCNRSKFVIFVDDDMLVSTTRLVEFLETNVTLPTFFGGHVAKDNIPFRNETSKWYVSLKDYPYSVYPPMASAGFMVMTINFVIDIHFASQYTKEFNFDDCYLGMVAYKLHVKPVYIRSVFVEPMNITRNTHLIAAHGFPPSKMISSWSELQKQFTLTNR</sequence>
<keyword evidence="7 11" id="KW-1133">Transmembrane helix</keyword>
<evidence type="ECO:0000256" key="4">
    <source>
        <dbReference type="ARBA" id="ARBA00022679"/>
    </source>
</evidence>
<name>A0A210QYL6_MIZYE</name>
<evidence type="ECO:0000256" key="6">
    <source>
        <dbReference type="ARBA" id="ARBA00022968"/>
    </source>
</evidence>
<comment type="caution">
    <text evidence="12">The sequence shown here is derived from an EMBL/GenBank/DDBJ whole genome shotgun (WGS) entry which is preliminary data.</text>
</comment>
<evidence type="ECO:0000256" key="11">
    <source>
        <dbReference type="RuleBase" id="RU363063"/>
    </source>
</evidence>
<dbReference type="FunFam" id="3.90.550.50:FF:000001">
    <property type="entry name" value="Hexosyltransferase"/>
    <property type="match status" value="1"/>
</dbReference>
<dbReference type="GO" id="GO:0000139">
    <property type="term" value="C:Golgi membrane"/>
    <property type="evidence" value="ECO:0007669"/>
    <property type="project" value="UniProtKB-SubCell"/>
</dbReference>
<keyword evidence="4 12" id="KW-0808">Transferase</keyword>
<accession>A0A210QYL6</accession>
<evidence type="ECO:0000256" key="10">
    <source>
        <dbReference type="ARBA" id="ARBA00023180"/>
    </source>
</evidence>
<dbReference type="EC" id="2.4.1.-" evidence="11"/>
<dbReference type="GO" id="GO:0008194">
    <property type="term" value="F:UDP-glycosyltransferase activity"/>
    <property type="evidence" value="ECO:0007669"/>
    <property type="project" value="TreeGrafter"/>
</dbReference>
<evidence type="ECO:0000313" key="12">
    <source>
        <dbReference type="EMBL" id="OWF53824.1"/>
    </source>
</evidence>
<comment type="subcellular location">
    <subcellularLocation>
        <location evidence="1 11">Golgi apparatus membrane</location>
        <topology evidence="1 11">Single-pass type II membrane protein</topology>
    </subcellularLocation>
</comment>
<dbReference type="Gene3D" id="3.90.550.50">
    <property type="match status" value="1"/>
</dbReference>